<dbReference type="InterPro" id="IPR027640">
    <property type="entry name" value="Kinesin-like_fam"/>
</dbReference>
<dbReference type="SMART" id="SM00129">
    <property type="entry name" value="KISc"/>
    <property type="match status" value="1"/>
</dbReference>
<reference evidence="12" key="1">
    <citation type="submission" date="2022-11" db="UniProtKB">
        <authorList>
            <consortium name="WormBaseParasite"/>
        </authorList>
    </citation>
    <scope>IDENTIFICATION</scope>
</reference>
<feature type="coiled-coil region" evidence="9">
    <location>
        <begin position="361"/>
        <end position="388"/>
    </location>
</feature>
<dbReference type="GO" id="GO:0003777">
    <property type="term" value="F:microtubule motor activity"/>
    <property type="evidence" value="ECO:0007669"/>
    <property type="project" value="InterPro"/>
</dbReference>
<sequence length="413" mass="46426">MPLSENINVFARVRPASPRFAEVEAVPSCVQTDPTTSTITIDNKGKKQQFQLKKVFRQNSTQENVFDDVGRAILDGFIDGINGTIFAYGQTGSGKTFTMLGVERSNECDLSNRGIIPRMVEDIFATLQTRHEKNPDSFKFILKCSFLELYNEKLYDLLLFKKDASITIQQQRQKIVINGATECEVKTSEECMKCLWKGWNQRKVAETSMNHASSRSHAIFMLTLITETVDGTVLNRQTSRLNMVDLAGSERQTHTNNVGSKLREAGSINKSLSILARVIRDLASSRTSSTSSSTPQHISYRDSLLTFLLRDSLGGNARTAVIVNIHPNLQFVTDTLSTLSFAESVQKVRNVTTINSTLTYFQKVCNTLDETHKKNQKLQEEAENNRRNALAYLLRVQQSCLNTSISDVEQQFL</sequence>
<keyword evidence="5 9" id="KW-0175">Coiled coil</keyword>
<dbReference type="InterPro" id="IPR001752">
    <property type="entry name" value="Kinesin_motor_dom"/>
</dbReference>
<dbReference type="PROSITE" id="PS00411">
    <property type="entry name" value="KINESIN_MOTOR_1"/>
    <property type="match status" value="1"/>
</dbReference>
<comment type="subcellular location">
    <subcellularLocation>
        <location evidence="1">Cytoplasm</location>
        <location evidence="1">Cytoskeleton</location>
    </subcellularLocation>
</comment>
<keyword evidence="7 8" id="KW-0505">Motor protein</keyword>
<dbReference type="AlphaFoldDB" id="A0A914YUI6"/>
<evidence type="ECO:0000313" key="12">
    <source>
        <dbReference type="WBParaSite" id="PSU_v2.g4290.t1"/>
    </source>
</evidence>
<dbReference type="GO" id="GO:0007018">
    <property type="term" value="P:microtubule-based movement"/>
    <property type="evidence" value="ECO:0007669"/>
    <property type="project" value="InterPro"/>
</dbReference>
<dbReference type="WBParaSite" id="PSU_v2.g4290.t1">
    <property type="protein sequence ID" value="PSU_v2.g4290.t1"/>
    <property type="gene ID" value="PSU_v2.g4290"/>
</dbReference>
<dbReference type="GO" id="GO:0005874">
    <property type="term" value="C:microtubule"/>
    <property type="evidence" value="ECO:0007669"/>
    <property type="project" value="UniProtKB-KW"/>
</dbReference>
<evidence type="ECO:0000256" key="7">
    <source>
        <dbReference type="PROSITE-ProRule" id="PRU00283"/>
    </source>
</evidence>
<evidence type="ECO:0000256" key="9">
    <source>
        <dbReference type="SAM" id="Coils"/>
    </source>
</evidence>
<dbReference type="Pfam" id="PF00225">
    <property type="entry name" value="Kinesin"/>
    <property type="match status" value="1"/>
</dbReference>
<accession>A0A914YUI6</accession>
<dbReference type="PANTHER" id="PTHR47969:SF15">
    <property type="entry name" value="CHROMOSOME-ASSOCIATED KINESIN KIF4A-RELATED"/>
    <property type="match status" value="1"/>
</dbReference>
<keyword evidence="4 7" id="KW-0067">ATP-binding</keyword>
<dbReference type="Proteomes" id="UP000887577">
    <property type="component" value="Unplaced"/>
</dbReference>
<organism evidence="11 12">
    <name type="scientific">Panagrolaimus superbus</name>
    <dbReference type="NCBI Taxonomy" id="310955"/>
    <lineage>
        <taxon>Eukaryota</taxon>
        <taxon>Metazoa</taxon>
        <taxon>Ecdysozoa</taxon>
        <taxon>Nematoda</taxon>
        <taxon>Chromadorea</taxon>
        <taxon>Rhabditida</taxon>
        <taxon>Tylenchina</taxon>
        <taxon>Panagrolaimomorpha</taxon>
        <taxon>Panagrolaimoidea</taxon>
        <taxon>Panagrolaimidae</taxon>
        <taxon>Panagrolaimus</taxon>
    </lineage>
</organism>
<dbReference type="SUPFAM" id="SSF52540">
    <property type="entry name" value="P-loop containing nucleoside triphosphate hydrolases"/>
    <property type="match status" value="1"/>
</dbReference>
<evidence type="ECO:0000256" key="1">
    <source>
        <dbReference type="ARBA" id="ARBA00004245"/>
    </source>
</evidence>
<evidence type="ECO:0000313" key="11">
    <source>
        <dbReference type="Proteomes" id="UP000887577"/>
    </source>
</evidence>
<feature type="domain" description="Kinesin motor" evidence="10">
    <location>
        <begin position="6"/>
        <end position="348"/>
    </location>
</feature>
<dbReference type="PRINTS" id="PR00380">
    <property type="entry name" value="KINESINHEAVY"/>
</dbReference>
<evidence type="ECO:0000256" key="2">
    <source>
        <dbReference type="ARBA" id="ARBA00022490"/>
    </source>
</evidence>
<proteinExistence type="inferred from homology"/>
<dbReference type="GO" id="GO:0007052">
    <property type="term" value="P:mitotic spindle organization"/>
    <property type="evidence" value="ECO:0007669"/>
    <property type="project" value="TreeGrafter"/>
</dbReference>
<dbReference type="CDD" id="cd00106">
    <property type="entry name" value="KISc"/>
    <property type="match status" value="1"/>
</dbReference>
<keyword evidence="8" id="KW-0493">Microtubule</keyword>
<keyword evidence="11" id="KW-1185">Reference proteome</keyword>
<evidence type="ECO:0000256" key="8">
    <source>
        <dbReference type="RuleBase" id="RU000394"/>
    </source>
</evidence>
<dbReference type="GO" id="GO:0005875">
    <property type="term" value="C:microtubule associated complex"/>
    <property type="evidence" value="ECO:0007669"/>
    <property type="project" value="TreeGrafter"/>
</dbReference>
<evidence type="ECO:0000256" key="5">
    <source>
        <dbReference type="ARBA" id="ARBA00023054"/>
    </source>
</evidence>
<dbReference type="GO" id="GO:0051231">
    <property type="term" value="P:spindle elongation"/>
    <property type="evidence" value="ECO:0007669"/>
    <property type="project" value="TreeGrafter"/>
</dbReference>
<dbReference type="InterPro" id="IPR027417">
    <property type="entry name" value="P-loop_NTPase"/>
</dbReference>
<dbReference type="InterPro" id="IPR036961">
    <property type="entry name" value="Kinesin_motor_dom_sf"/>
</dbReference>
<evidence type="ECO:0000256" key="6">
    <source>
        <dbReference type="ARBA" id="ARBA00023212"/>
    </source>
</evidence>
<keyword evidence="3 7" id="KW-0547">Nucleotide-binding</keyword>
<evidence type="ECO:0000259" key="10">
    <source>
        <dbReference type="PROSITE" id="PS50067"/>
    </source>
</evidence>
<dbReference type="GO" id="GO:0008017">
    <property type="term" value="F:microtubule binding"/>
    <property type="evidence" value="ECO:0007669"/>
    <property type="project" value="InterPro"/>
</dbReference>
<keyword evidence="2" id="KW-0963">Cytoplasm</keyword>
<keyword evidence="6" id="KW-0206">Cytoskeleton</keyword>
<evidence type="ECO:0000256" key="4">
    <source>
        <dbReference type="ARBA" id="ARBA00022840"/>
    </source>
</evidence>
<dbReference type="PANTHER" id="PTHR47969">
    <property type="entry name" value="CHROMOSOME-ASSOCIATED KINESIN KIF4A-RELATED"/>
    <property type="match status" value="1"/>
</dbReference>
<dbReference type="InterPro" id="IPR019821">
    <property type="entry name" value="Kinesin_motor_CS"/>
</dbReference>
<dbReference type="GO" id="GO:0005524">
    <property type="term" value="F:ATP binding"/>
    <property type="evidence" value="ECO:0007669"/>
    <property type="project" value="UniProtKB-UniRule"/>
</dbReference>
<feature type="binding site" evidence="7">
    <location>
        <begin position="89"/>
        <end position="96"/>
    </location>
    <ligand>
        <name>ATP</name>
        <dbReference type="ChEBI" id="CHEBI:30616"/>
    </ligand>
</feature>
<comment type="similarity">
    <text evidence="7 8">Belongs to the TRAFAC class myosin-kinesin ATPase superfamily. Kinesin family.</text>
</comment>
<dbReference type="PROSITE" id="PS50067">
    <property type="entry name" value="KINESIN_MOTOR_2"/>
    <property type="match status" value="1"/>
</dbReference>
<name>A0A914YUI6_9BILA</name>
<dbReference type="Gene3D" id="3.40.850.10">
    <property type="entry name" value="Kinesin motor domain"/>
    <property type="match status" value="1"/>
</dbReference>
<protein>
    <recommendedName>
        <fullName evidence="8">Kinesin-like protein</fullName>
    </recommendedName>
</protein>
<evidence type="ECO:0000256" key="3">
    <source>
        <dbReference type="ARBA" id="ARBA00022741"/>
    </source>
</evidence>